<dbReference type="InterPro" id="IPR045864">
    <property type="entry name" value="aa-tRNA-synth_II/BPL/LPL"/>
</dbReference>
<evidence type="ECO:0000256" key="1">
    <source>
        <dbReference type="ARBA" id="ARBA00008226"/>
    </source>
</evidence>
<feature type="coiled-coil region" evidence="8">
    <location>
        <begin position="286"/>
        <end position="340"/>
    </location>
</feature>
<sequence>MASKEAKLAMSVTLFKYSNRVILKTILCREDRGLGLIGERVVIGGWVKSSKEIRKEPTSSPPRATLPLVGQKEVSCVEILQTKVPFFRSIIKAFSGGNQPPRDKLDSAVSKPTPLPLPPPPPTSTIFLQVSDGSCTASLQVVVDSSVASLGHLTQTGTCVLVEGELKQSKEQGKHAIELKAEKILHIGMVEQDKYPLSKKKILLPSLRDFPHFRPRTTTVASFTRIRDALTYGTHTFFQQNGFIHVHIPIITTTDCEGSGEKFHVTSLQGKASKKEEPKAADEVNLAVVKAAIKEKTKLIEELNRTESNREALYAAMQDLKKTNELVSQLESKERELSKDPLKAVSFKEDFFARQTYLTASGRLHLESYACALGNVYSFGPRFRAEKVETSKSMAEMWMVEVEMAFSQLEGAMNCADDLLKHLCKWVLENCSDDMKFISKRVDRAIVDRLVSMTSTSFEKVSYAEAVDILKKATDKIFEAKTEGAVALNEEHLSYLADEVFKRPIVVHSYPKELKPFYVRVNDDGKTVAAFDMVVPKVGTLIRGSQNEERINVLSTRITEMGLEREQYEWYLDLRRHGTVRHSGFSLAFDLMVLFVTGILDVKETIPFPRSYGKANC</sequence>
<reference evidence="11 12" key="1">
    <citation type="submission" date="2023-12" db="EMBL/GenBank/DDBJ databases">
        <title>A high-quality genome assembly for Dillenia turbinata (Dilleniales).</title>
        <authorList>
            <person name="Chanderbali A."/>
        </authorList>
    </citation>
    <scope>NUCLEOTIDE SEQUENCE [LARGE SCALE GENOMIC DNA]</scope>
    <source>
        <strain evidence="11">LSX21</strain>
        <tissue evidence="11">Leaf</tissue>
    </source>
</reference>
<evidence type="ECO:0000256" key="8">
    <source>
        <dbReference type="SAM" id="Coils"/>
    </source>
</evidence>
<dbReference type="GO" id="GO:0004816">
    <property type="term" value="F:asparagine-tRNA ligase activity"/>
    <property type="evidence" value="ECO:0007669"/>
    <property type="project" value="UniProtKB-EC"/>
</dbReference>
<protein>
    <recommendedName>
        <fullName evidence="2">asparagine--tRNA ligase</fullName>
        <ecNumber evidence="2">6.1.1.22</ecNumber>
    </recommendedName>
</protein>
<feature type="domain" description="Aminoacyl-tRNA synthetase class II (D/K/N)" evidence="10">
    <location>
        <begin position="349"/>
        <end position="610"/>
    </location>
</feature>
<comment type="similarity">
    <text evidence="1">Belongs to the class-II aminoacyl-tRNA synthetase family.</text>
</comment>
<dbReference type="EMBL" id="JBAMMX010000005">
    <property type="protein sequence ID" value="KAK6940455.1"/>
    <property type="molecule type" value="Genomic_DNA"/>
</dbReference>
<evidence type="ECO:0000256" key="6">
    <source>
        <dbReference type="ARBA" id="ARBA00022917"/>
    </source>
</evidence>
<evidence type="ECO:0000256" key="9">
    <source>
        <dbReference type="SAM" id="MobiDB-lite"/>
    </source>
</evidence>
<comment type="caution">
    <text evidence="11">The sequence shown here is derived from an EMBL/GenBank/DDBJ whole genome shotgun (WGS) entry which is preliminary data.</text>
</comment>
<proteinExistence type="inferred from homology"/>
<evidence type="ECO:0000259" key="10">
    <source>
        <dbReference type="Pfam" id="PF00152"/>
    </source>
</evidence>
<dbReference type="GO" id="GO:0005524">
    <property type="term" value="F:ATP binding"/>
    <property type="evidence" value="ECO:0007669"/>
    <property type="project" value="UniProtKB-KW"/>
</dbReference>
<evidence type="ECO:0000256" key="2">
    <source>
        <dbReference type="ARBA" id="ARBA00012816"/>
    </source>
</evidence>
<keyword evidence="8" id="KW-0175">Coiled coil</keyword>
<dbReference type="GO" id="GO:0005739">
    <property type="term" value="C:mitochondrion"/>
    <property type="evidence" value="ECO:0007669"/>
    <property type="project" value="TreeGrafter"/>
</dbReference>
<keyword evidence="12" id="KW-1185">Reference proteome</keyword>
<evidence type="ECO:0000256" key="3">
    <source>
        <dbReference type="ARBA" id="ARBA00022598"/>
    </source>
</evidence>
<evidence type="ECO:0000256" key="5">
    <source>
        <dbReference type="ARBA" id="ARBA00022840"/>
    </source>
</evidence>
<dbReference type="Proteomes" id="UP001370490">
    <property type="component" value="Unassembled WGS sequence"/>
</dbReference>
<dbReference type="NCBIfam" id="NF003037">
    <property type="entry name" value="PRK03932.1"/>
    <property type="match status" value="1"/>
</dbReference>
<name>A0AAN8ZNK4_9MAGN</name>
<dbReference type="PANTHER" id="PTHR22594:SF36">
    <property type="entry name" value="ASPARAGINE--TRNA LIGASE, CYTOPLASMIC 2"/>
    <property type="match status" value="1"/>
</dbReference>
<dbReference type="Pfam" id="PF00152">
    <property type="entry name" value="tRNA-synt_2"/>
    <property type="match status" value="1"/>
</dbReference>
<dbReference type="SUPFAM" id="SSF55681">
    <property type="entry name" value="Class II aaRS and biotin synthetases"/>
    <property type="match status" value="1"/>
</dbReference>
<evidence type="ECO:0000313" key="12">
    <source>
        <dbReference type="Proteomes" id="UP001370490"/>
    </source>
</evidence>
<dbReference type="Gene3D" id="2.40.50.140">
    <property type="entry name" value="Nucleic acid-binding proteins"/>
    <property type="match status" value="1"/>
</dbReference>
<gene>
    <name evidence="11" type="ORF">RJ641_029986</name>
</gene>
<keyword evidence="7" id="KW-0030">Aminoacyl-tRNA synthetase</keyword>
<organism evidence="11 12">
    <name type="scientific">Dillenia turbinata</name>
    <dbReference type="NCBI Taxonomy" id="194707"/>
    <lineage>
        <taxon>Eukaryota</taxon>
        <taxon>Viridiplantae</taxon>
        <taxon>Streptophyta</taxon>
        <taxon>Embryophyta</taxon>
        <taxon>Tracheophyta</taxon>
        <taxon>Spermatophyta</taxon>
        <taxon>Magnoliopsida</taxon>
        <taxon>eudicotyledons</taxon>
        <taxon>Gunneridae</taxon>
        <taxon>Pentapetalae</taxon>
        <taxon>Dilleniales</taxon>
        <taxon>Dilleniaceae</taxon>
        <taxon>Dillenia</taxon>
    </lineage>
</organism>
<dbReference type="NCBIfam" id="TIGR00457">
    <property type="entry name" value="asnS"/>
    <property type="match status" value="1"/>
</dbReference>
<keyword evidence="5" id="KW-0067">ATP-binding</keyword>
<feature type="region of interest" description="Disordered" evidence="9">
    <location>
        <begin position="98"/>
        <end position="120"/>
    </location>
</feature>
<keyword evidence="4" id="KW-0547">Nucleotide-binding</keyword>
<keyword evidence="6" id="KW-0648">Protein biosynthesis</keyword>
<dbReference type="InterPro" id="IPR012340">
    <property type="entry name" value="NA-bd_OB-fold"/>
</dbReference>
<dbReference type="EC" id="6.1.1.22" evidence="2"/>
<keyword evidence="3" id="KW-0436">Ligase</keyword>
<dbReference type="AlphaFoldDB" id="A0AAN8ZNK4"/>
<accession>A0AAN8ZNK4</accession>
<dbReference type="InterPro" id="IPR004522">
    <property type="entry name" value="Asn-tRNA-ligase"/>
</dbReference>
<dbReference type="Gene3D" id="3.30.930.10">
    <property type="entry name" value="Bira Bifunctional Protein, Domain 2"/>
    <property type="match status" value="1"/>
</dbReference>
<evidence type="ECO:0000256" key="4">
    <source>
        <dbReference type="ARBA" id="ARBA00022741"/>
    </source>
</evidence>
<dbReference type="PANTHER" id="PTHR22594">
    <property type="entry name" value="ASPARTYL/LYSYL-TRNA SYNTHETASE"/>
    <property type="match status" value="1"/>
</dbReference>
<evidence type="ECO:0000256" key="7">
    <source>
        <dbReference type="ARBA" id="ARBA00023146"/>
    </source>
</evidence>
<dbReference type="GO" id="GO:0006421">
    <property type="term" value="P:asparaginyl-tRNA aminoacylation"/>
    <property type="evidence" value="ECO:0007669"/>
    <property type="project" value="InterPro"/>
</dbReference>
<evidence type="ECO:0000313" key="11">
    <source>
        <dbReference type="EMBL" id="KAK6940455.1"/>
    </source>
</evidence>
<dbReference type="InterPro" id="IPR004364">
    <property type="entry name" value="Aa-tRNA-synt_II"/>
</dbReference>